<comment type="subcellular location">
    <subcellularLocation>
        <location evidence="1">Endomembrane system</location>
        <topology evidence="1">Multi-pass membrane protein</topology>
    </subcellularLocation>
</comment>
<feature type="transmembrane region" description="Helical" evidence="11">
    <location>
        <begin position="284"/>
        <end position="308"/>
    </location>
</feature>
<dbReference type="GO" id="GO:0006865">
    <property type="term" value="P:amino acid transport"/>
    <property type="evidence" value="ECO:0007669"/>
    <property type="project" value="UniProtKB-KW"/>
</dbReference>
<name>A0A2P2JN18_RHIMU</name>
<evidence type="ECO:0000256" key="10">
    <source>
        <dbReference type="ARBA" id="ARBA00045588"/>
    </source>
</evidence>
<keyword evidence="4 11" id="KW-0812">Transmembrane</keyword>
<proteinExistence type="inferred from homology"/>
<feature type="transmembrane region" description="Helical" evidence="11">
    <location>
        <begin position="251"/>
        <end position="272"/>
    </location>
</feature>
<keyword evidence="5" id="KW-0769">Symport</keyword>
<dbReference type="PANTHER" id="PTHR48017">
    <property type="entry name" value="OS05G0424000 PROTEIN-RELATED"/>
    <property type="match status" value="1"/>
</dbReference>
<evidence type="ECO:0000256" key="1">
    <source>
        <dbReference type="ARBA" id="ARBA00004127"/>
    </source>
</evidence>
<evidence type="ECO:0000256" key="5">
    <source>
        <dbReference type="ARBA" id="ARBA00022847"/>
    </source>
</evidence>
<feature type="transmembrane region" description="Helical" evidence="11">
    <location>
        <begin position="6"/>
        <end position="24"/>
    </location>
</feature>
<keyword evidence="6" id="KW-0029">Amino-acid transport</keyword>
<dbReference type="GO" id="GO:0015293">
    <property type="term" value="F:symporter activity"/>
    <property type="evidence" value="ECO:0007669"/>
    <property type="project" value="UniProtKB-KW"/>
</dbReference>
<feature type="transmembrane region" description="Helical" evidence="11">
    <location>
        <begin position="137"/>
        <end position="160"/>
    </location>
</feature>
<evidence type="ECO:0000256" key="3">
    <source>
        <dbReference type="ARBA" id="ARBA00022448"/>
    </source>
</evidence>
<keyword evidence="7 11" id="KW-1133">Transmembrane helix</keyword>
<sequence length="320" mass="35067">MLFMIYLGYIILGGSALKAVFVLFKDDNVMKLPYCIAIAGFVCFMFAILVPHLSALRVWLGVSTMLTFIYFIVAVFYSIKDGANAPSRDYSIPGTLTNKIFTTMGASANLFFPFNTGMIPEIQATVKKPVVRNMLKALYVQFTIGVLPLFAVTFAGYWAYGSSTSTYLLSSISGPVWLKTLANVSAFLQAVIAFHIFASPAYEYLDTKYGIKGSALAIRNLSFRIGVRGSYLIVSTLISALLPFLGDFTSLTGAICTLPVTFIIPNHMYLLAKGNKMSSLQKSWHWLNVCCFGILAMAAAVAALRLIAVDSKNYHVFADL</sequence>
<dbReference type="AlphaFoldDB" id="A0A2P2JN18"/>
<organism evidence="13">
    <name type="scientific">Rhizophora mucronata</name>
    <name type="common">Asiatic mangrove</name>
    <dbReference type="NCBI Taxonomy" id="61149"/>
    <lineage>
        <taxon>Eukaryota</taxon>
        <taxon>Viridiplantae</taxon>
        <taxon>Streptophyta</taxon>
        <taxon>Embryophyta</taxon>
        <taxon>Tracheophyta</taxon>
        <taxon>Spermatophyta</taxon>
        <taxon>Magnoliopsida</taxon>
        <taxon>eudicotyledons</taxon>
        <taxon>Gunneridae</taxon>
        <taxon>Pentapetalae</taxon>
        <taxon>rosids</taxon>
        <taxon>fabids</taxon>
        <taxon>Malpighiales</taxon>
        <taxon>Rhizophoraceae</taxon>
        <taxon>Rhizophora</taxon>
    </lineage>
</organism>
<keyword evidence="3" id="KW-0813">Transport</keyword>
<comment type="similarity">
    <text evidence="2">Belongs to the amino acid/polyamine transporter 2 family. Amino acid/auxin permease (AAAP) (TC 2.A.18.1) subfamily.</text>
</comment>
<dbReference type="GO" id="GO:0012505">
    <property type="term" value="C:endomembrane system"/>
    <property type="evidence" value="ECO:0007669"/>
    <property type="project" value="UniProtKB-SubCell"/>
</dbReference>
<evidence type="ECO:0000256" key="8">
    <source>
        <dbReference type="ARBA" id="ARBA00023136"/>
    </source>
</evidence>
<feature type="transmembrane region" description="Helical" evidence="11">
    <location>
        <begin position="225"/>
        <end position="245"/>
    </location>
</feature>
<feature type="transmembrane region" description="Helical" evidence="11">
    <location>
        <begin position="180"/>
        <end position="205"/>
    </location>
</feature>
<protein>
    <submittedName>
        <fullName evidence="13">Proline transporter 2 family protein</fullName>
    </submittedName>
</protein>
<evidence type="ECO:0000259" key="12">
    <source>
        <dbReference type="Pfam" id="PF01490"/>
    </source>
</evidence>
<feature type="domain" description="Amino acid transporter transmembrane" evidence="12">
    <location>
        <begin position="2"/>
        <end position="304"/>
    </location>
</feature>
<comment type="function">
    <text evidence="10">Carrier protein involved in proton-driven auxin influx. Mediates the formation of auxin gradient from developing leaves (site of auxin biosynthesis) to tips by contributing to the loading of auxin in vascular tissues and facilitating acropetal (base to tip) auxin transport within inner tissues of the root apex, and basipetal (tip to base) auxin transport within outer tissues of the root apex. May be involved in lateral roots and nodules formation.</text>
</comment>
<dbReference type="Pfam" id="PF01490">
    <property type="entry name" value="Aa_trans"/>
    <property type="match status" value="1"/>
</dbReference>
<evidence type="ECO:0000256" key="4">
    <source>
        <dbReference type="ARBA" id="ARBA00022692"/>
    </source>
</evidence>
<accession>A0A2P2JN18</accession>
<evidence type="ECO:0000256" key="11">
    <source>
        <dbReference type="SAM" id="Phobius"/>
    </source>
</evidence>
<evidence type="ECO:0000256" key="6">
    <source>
        <dbReference type="ARBA" id="ARBA00022970"/>
    </source>
</evidence>
<evidence type="ECO:0000256" key="2">
    <source>
        <dbReference type="ARBA" id="ARBA00005590"/>
    </source>
</evidence>
<feature type="transmembrane region" description="Helical" evidence="11">
    <location>
        <begin position="56"/>
        <end position="79"/>
    </location>
</feature>
<reference evidence="13" key="1">
    <citation type="submission" date="2018-02" db="EMBL/GenBank/DDBJ databases">
        <title>Rhizophora mucronata_Transcriptome.</title>
        <authorList>
            <person name="Meera S.P."/>
            <person name="Sreeshan A."/>
            <person name="Augustine A."/>
        </authorList>
    </citation>
    <scope>NUCLEOTIDE SEQUENCE</scope>
    <source>
        <tissue evidence="13">Leaf</tissue>
    </source>
</reference>
<dbReference type="InterPro" id="IPR013057">
    <property type="entry name" value="AA_transpt_TM"/>
</dbReference>
<dbReference type="EMBL" id="GGEC01014366">
    <property type="protein sequence ID" value="MBW94849.1"/>
    <property type="molecule type" value="Transcribed_RNA"/>
</dbReference>
<dbReference type="GO" id="GO:0009734">
    <property type="term" value="P:auxin-activated signaling pathway"/>
    <property type="evidence" value="ECO:0007669"/>
    <property type="project" value="UniProtKB-KW"/>
</dbReference>
<keyword evidence="8 11" id="KW-0472">Membrane</keyword>
<evidence type="ECO:0000313" key="13">
    <source>
        <dbReference type="EMBL" id="MBW94849.1"/>
    </source>
</evidence>
<evidence type="ECO:0000256" key="9">
    <source>
        <dbReference type="ARBA" id="ARBA00023294"/>
    </source>
</evidence>
<keyword evidence="9" id="KW-0927">Auxin signaling pathway</keyword>
<evidence type="ECO:0000256" key="7">
    <source>
        <dbReference type="ARBA" id="ARBA00022989"/>
    </source>
</evidence>
<feature type="transmembrane region" description="Helical" evidence="11">
    <location>
        <begin position="31"/>
        <end position="50"/>
    </location>
</feature>